<accession>A0A0G4H3T5</accession>
<organism evidence="1">
    <name type="scientific">Chromera velia CCMP2878</name>
    <dbReference type="NCBI Taxonomy" id="1169474"/>
    <lineage>
        <taxon>Eukaryota</taxon>
        <taxon>Sar</taxon>
        <taxon>Alveolata</taxon>
        <taxon>Colpodellida</taxon>
        <taxon>Chromeraceae</taxon>
        <taxon>Chromera</taxon>
    </lineage>
</organism>
<name>A0A0G4H3T5_9ALVE</name>
<proteinExistence type="predicted"/>
<dbReference type="EMBL" id="CDMZ01001834">
    <property type="protein sequence ID" value="CEM38187.1"/>
    <property type="molecule type" value="Genomic_DNA"/>
</dbReference>
<gene>
    <name evidence="1" type="ORF">Cvel_24529</name>
</gene>
<dbReference type="AlphaFoldDB" id="A0A0G4H3T5"/>
<sequence>MGSILPCDAGEQRYNALEVTVNNLSQQVEKNRSCHQDALKALHHANTLANLDYRGAPGNYKIDKRTAVNPFGFPTPTGMAKTPPSFNVAFRTLVIAMTNPYGQPPPPIVIFGTIFCIAGTVKTLKAAGYHELTAFSGGLGHDKWEIQSDKSDKNELKTPSFDKLLRLFQAHDPLDEFRAN</sequence>
<reference evidence="1" key="1">
    <citation type="submission" date="2014-11" db="EMBL/GenBank/DDBJ databases">
        <authorList>
            <person name="Otto D Thomas"/>
            <person name="Naeem Raeece"/>
        </authorList>
    </citation>
    <scope>NUCLEOTIDE SEQUENCE</scope>
</reference>
<dbReference type="VEuPathDB" id="CryptoDB:Cvel_24529"/>
<protein>
    <submittedName>
        <fullName evidence="1">Uncharacterized protein</fullName>
    </submittedName>
</protein>
<evidence type="ECO:0000313" key="1">
    <source>
        <dbReference type="EMBL" id="CEM38187.1"/>
    </source>
</evidence>